<accession>A0ABU6WVX4</accession>
<evidence type="ECO:0000256" key="1">
    <source>
        <dbReference type="ARBA" id="ARBA00009320"/>
    </source>
</evidence>
<dbReference type="Gene3D" id="3.30.470.10">
    <property type="match status" value="1"/>
</dbReference>
<dbReference type="InterPro" id="IPR036038">
    <property type="entry name" value="Aminotransferase-like"/>
</dbReference>
<dbReference type="InterPro" id="IPR043132">
    <property type="entry name" value="BCAT-like_C"/>
</dbReference>
<name>A0ABU6WVX4_9FABA</name>
<organism evidence="2 3">
    <name type="scientific">Stylosanthes scabra</name>
    <dbReference type="NCBI Taxonomy" id="79078"/>
    <lineage>
        <taxon>Eukaryota</taxon>
        <taxon>Viridiplantae</taxon>
        <taxon>Streptophyta</taxon>
        <taxon>Embryophyta</taxon>
        <taxon>Tracheophyta</taxon>
        <taxon>Spermatophyta</taxon>
        <taxon>Magnoliopsida</taxon>
        <taxon>eudicotyledons</taxon>
        <taxon>Gunneridae</taxon>
        <taxon>Pentapetalae</taxon>
        <taxon>rosids</taxon>
        <taxon>fabids</taxon>
        <taxon>Fabales</taxon>
        <taxon>Fabaceae</taxon>
        <taxon>Papilionoideae</taxon>
        <taxon>50 kb inversion clade</taxon>
        <taxon>dalbergioids sensu lato</taxon>
        <taxon>Dalbergieae</taxon>
        <taxon>Pterocarpus clade</taxon>
        <taxon>Stylosanthes</taxon>
    </lineage>
</organism>
<dbReference type="Gene3D" id="3.20.10.10">
    <property type="entry name" value="D-amino Acid Aminotransferase, subunit A, domain 2"/>
    <property type="match status" value="1"/>
</dbReference>
<dbReference type="Pfam" id="PF01063">
    <property type="entry name" value="Aminotran_4"/>
    <property type="match status" value="1"/>
</dbReference>
<dbReference type="SUPFAM" id="SSF56752">
    <property type="entry name" value="D-aminoacid aminotransferase-like PLP-dependent enzymes"/>
    <property type="match status" value="1"/>
</dbReference>
<evidence type="ECO:0000313" key="3">
    <source>
        <dbReference type="Proteomes" id="UP001341840"/>
    </source>
</evidence>
<proteinExistence type="inferred from homology"/>
<protein>
    <submittedName>
        <fullName evidence="2">Uncharacterized protein</fullName>
    </submittedName>
</protein>
<dbReference type="EMBL" id="JASCZI010183531">
    <property type="protein sequence ID" value="MED6189492.1"/>
    <property type="molecule type" value="Genomic_DNA"/>
</dbReference>
<keyword evidence="3" id="KW-1185">Reference proteome</keyword>
<dbReference type="PANTHER" id="PTHR42743:SF22">
    <property type="entry name" value="D-AMINO-ACID TRANSAMINASE, CHLOROPLASTIC"/>
    <property type="match status" value="1"/>
</dbReference>
<dbReference type="InterPro" id="IPR001544">
    <property type="entry name" value="Aminotrans_IV"/>
</dbReference>
<dbReference type="InterPro" id="IPR043131">
    <property type="entry name" value="BCAT-like_N"/>
</dbReference>
<gene>
    <name evidence="2" type="ORF">PIB30_096456</name>
</gene>
<dbReference type="PANTHER" id="PTHR42743">
    <property type="entry name" value="AMINO-ACID AMINOTRANSFERASE"/>
    <property type="match status" value="1"/>
</dbReference>
<comment type="caution">
    <text evidence="2">The sequence shown here is derived from an EMBL/GenBank/DDBJ whole genome shotgun (WGS) entry which is preliminary data.</text>
</comment>
<dbReference type="InterPro" id="IPR050571">
    <property type="entry name" value="Class-IV_PLP-Dep_Aminotrnsfr"/>
</dbReference>
<reference evidence="2 3" key="1">
    <citation type="journal article" date="2023" name="Plants (Basel)">
        <title>Bridging the Gap: Combining Genomics and Transcriptomics Approaches to Understand Stylosanthes scabra, an Orphan Legume from the Brazilian Caatinga.</title>
        <authorList>
            <person name="Ferreira-Neto J.R.C."/>
            <person name="da Silva M.D."/>
            <person name="Binneck E."/>
            <person name="de Melo N.F."/>
            <person name="da Silva R.H."/>
            <person name="de Melo A.L.T.M."/>
            <person name="Pandolfi V."/>
            <person name="Bustamante F.O."/>
            <person name="Brasileiro-Vidal A.C."/>
            <person name="Benko-Iseppon A.M."/>
        </authorList>
    </citation>
    <scope>NUCLEOTIDE SEQUENCE [LARGE SCALE GENOMIC DNA]</scope>
    <source>
        <tissue evidence="2">Leaves</tissue>
    </source>
</reference>
<dbReference type="CDD" id="cd00449">
    <property type="entry name" value="PLPDE_IV"/>
    <property type="match status" value="1"/>
</dbReference>
<evidence type="ECO:0000313" key="2">
    <source>
        <dbReference type="EMBL" id="MED6189492.1"/>
    </source>
</evidence>
<dbReference type="Proteomes" id="UP001341840">
    <property type="component" value="Unassembled WGS sequence"/>
</dbReference>
<comment type="similarity">
    <text evidence="1">Belongs to the class-IV pyridoxal-phosphate-dependent aminotransferase family.</text>
</comment>
<sequence>MMAARNLQQGFKQSPDLVCNNEKTDILLLSYSEAIEKLKAFREKSKGKQQYLAMYSSIFGGITTDPAAMVIPMDDHMVHRGHGVFDTTTIIEGYLYDFDEHLDRFLRSASMAKINPSFDRETIRRILIQTVKASNCREGTLRYWLSAGPGDFELSPSSFHQPSLYAIVIQNPSLLHNNPNNGVKVITSSVPIKAPQFATIKSVNYLPNVLSKIEADESGAFAGIWVDEDGFVAEGASMNVAFVSKERELVMPRGKKILCGCTAKRVLRLGECLVRDGRLKGIRLKDVSVKEGKESQEMMLLGSGVLVCPVVQWDDHFIANGNVGSITQALLNLVIEDMKSALPSVGTPVHY</sequence>